<dbReference type="Gene3D" id="2.60.40.640">
    <property type="match status" value="1"/>
</dbReference>
<reference evidence="2 3" key="1">
    <citation type="submission" date="2017-08" db="EMBL/GenBank/DDBJ databases">
        <title>Acidophilic green algal genome provides insights into adaptation to an acidic environment.</title>
        <authorList>
            <person name="Hirooka S."/>
            <person name="Hirose Y."/>
            <person name="Kanesaki Y."/>
            <person name="Higuchi S."/>
            <person name="Fujiwara T."/>
            <person name="Onuma R."/>
            <person name="Era A."/>
            <person name="Ohbayashi R."/>
            <person name="Uzuka A."/>
            <person name="Nozaki H."/>
            <person name="Yoshikawa H."/>
            <person name="Miyagishima S.Y."/>
        </authorList>
    </citation>
    <scope>NUCLEOTIDE SEQUENCE [LARGE SCALE GENOMIC DNA]</scope>
    <source>
        <strain evidence="2 3">NIES-2499</strain>
    </source>
</reference>
<feature type="region of interest" description="Disordered" evidence="1">
    <location>
        <begin position="159"/>
        <end position="187"/>
    </location>
</feature>
<evidence type="ECO:0000313" key="2">
    <source>
        <dbReference type="EMBL" id="GAX83149.1"/>
    </source>
</evidence>
<dbReference type="STRING" id="1157962.A0A250XJP9"/>
<accession>A0A250XJP9</accession>
<gene>
    <name evidence="2" type="ORF">CEUSTIGMA_g10575.t1</name>
</gene>
<dbReference type="Proteomes" id="UP000232323">
    <property type="component" value="Unassembled WGS sequence"/>
</dbReference>
<dbReference type="OrthoDB" id="1918at2759"/>
<organism evidence="2 3">
    <name type="scientific">Chlamydomonas eustigma</name>
    <dbReference type="NCBI Taxonomy" id="1157962"/>
    <lineage>
        <taxon>Eukaryota</taxon>
        <taxon>Viridiplantae</taxon>
        <taxon>Chlorophyta</taxon>
        <taxon>core chlorophytes</taxon>
        <taxon>Chlorophyceae</taxon>
        <taxon>CS clade</taxon>
        <taxon>Chlamydomonadales</taxon>
        <taxon>Chlamydomonadaceae</taxon>
        <taxon>Chlamydomonas</taxon>
    </lineage>
</organism>
<proteinExistence type="predicted"/>
<dbReference type="Pfam" id="PF08737">
    <property type="entry name" value="Rgp1"/>
    <property type="match status" value="1"/>
</dbReference>
<feature type="region of interest" description="Disordered" evidence="1">
    <location>
        <begin position="211"/>
        <end position="253"/>
    </location>
</feature>
<comment type="caution">
    <text evidence="2">The sequence shown here is derived from an EMBL/GenBank/DDBJ whole genome shotgun (WGS) entry which is preliminary data.</text>
</comment>
<keyword evidence="3" id="KW-1185">Reference proteome</keyword>
<feature type="compositionally biased region" description="Gly residues" evidence="1">
    <location>
        <begin position="212"/>
        <end position="225"/>
    </location>
</feature>
<evidence type="ECO:0000256" key="1">
    <source>
        <dbReference type="SAM" id="MobiDB-lite"/>
    </source>
</evidence>
<feature type="compositionally biased region" description="Polar residues" evidence="1">
    <location>
        <begin position="239"/>
        <end position="250"/>
    </location>
</feature>
<feature type="compositionally biased region" description="Low complexity" evidence="1">
    <location>
        <begin position="161"/>
        <end position="177"/>
    </location>
</feature>
<sequence length="672" mass="71731">MVLKLVLQTNKVYYEPGELVYATLQIANELGSTAQASVKRLILHAGGHERIDPGWIGGIWKSECVPEASESRRLVRTLFKTETAVLVPELSSLSPGNPRQFCVRFRLPSPLPPSFRGTSIRFTYSVVACMEYVIQPDSGATSVSYETVASTALLILPPQPSSAASHTSSSTWISDPSTGHKMSSTLGNNHVTKSFSELIIRDSNAALAPVKGSGGTGRVGGGSNSGSGIALMTKRSSEQQESGNLNSIPISSGAADEAWEPPMLEYQPHMLNINMEYQEMALISSGEAPSSSYQESGLRAASCWTLTSHTWQCASNTSGVFPLQEGLKTPQVHHESLDRVVAESRMEAKKYLNGGSEHEGAPGPYSDGEAENRTGHHPESSEHRNGNLEVVGNGNVEVVGNVIHRQESPAGGGRIQSQSQSEALSTSFSPQQLTVQDVLPQFPRRSGAEVPASVQFLSRSNSGRQASSSAAAFSAIGKSSPVGRGLALLRSGSIMAIPLQHAFSRSFMLSAVSGPVLKVTLQAPLDGNLQPGATFGGLLEYCTSAASAVSKCHQLSIMLQTEEEVAAGYSCGSAAAKGKGQGRVLRTLYCEHQEISVDSLSSHFLFTLPATATSSFRTPMVSLRWLLHFELLVGPPVDYSTHDRVLRAIAPSLQQLMWCLPLIVMPPLAFSV</sequence>
<evidence type="ECO:0000313" key="3">
    <source>
        <dbReference type="Proteomes" id="UP000232323"/>
    </source>
</evidence>
<dbReference type="AlphaFoldDB" id="A0A250XJP9"/>
<feature type="compositionally biased region" description="Basic and acidic residues" evidence="1">
    <location>
        <begin position="370"/>
        <end position="386"/>
    </location>
</feature>
<feature type="region of interest" description="Disordered" evidence="1">
    <location>
        <begin position="407"/>
        <end position="430"/>
    </location>
</feature>
<feature type="region of interest" description="Disordered" evidence="1">
    <location>
        <begin position="352"/>
        <end position="389"/>
    </location>
</feature>
<dbReference type="EMBL" id="BEGY01000092">
    <property type="protein sequence ID" value="GAX83149.1"/>
    <property type="molecule type" value="Genomic_DNA"/>
</dbReference>
<protein>
    <submittedName>
        <fullName evidence="2">Uncharacterized protein</fullName>
    </submittedName>
</protein>
<dbReference type="PANTHER" id="PTHR12507">
    <property type="entry name" value="REDUCED GROWTH PHENOTYPE 1 RGP1, YEAST -RELATED"/>
    <property type="match status" value="1"/>
</dbReference>
<dbReference type="InterPro" id="IPR014752">
    <property type="entry name" value="Arrestin-like_C"/>
</dbReference>
<feature type="compositionally biased region" description="Polar residues" evidence="1">
    <location>
        <begin position="415"/>
        <end position="430"/>
    </location>
</feature>
<dbReference type="InterPro" id="IPR014848">
    <property type="entry name" value="Rgp1"/>
</dbReference>
<name>A0A250XJP9_9CHLO</name>